<evidence type="ECO:0000256" key="1">
    <source>
        <dbReference type="ARBA" id="ARBA00022490"/>
    </source>
</evidence>
<dbReference type="GO" id="GO:0005524">
    <property type="term" value="F:ATP binding"/>
    <property type="evidence" value="ECO:0007669"/>
    <property type="project" value="UniProtKB-UniRule"/>
</dbReference>
<evidence type="ECO:0000256" key="2">
    <source>
        <dbReference type="ARBA" id="ARBA00022598"/>
    </source>
</evidence>
<feature type="domain" description="PurM-like N-terminal" evidence="9">
    <location>
        <begin position="67"/>
        <end position="182"/>
    </location>
</feature>
<dbReference type="GO" id="GO:0005737">
    <property type="term" value="C:cytoplasm"/>
    <property type="evidence" value="ECO:0007669"/>
    <property type="project" value="UniProtKB-SubCell"/>
</dbReference>
<feature type="binding site" evidence="8">
    <location>
        <begin position="305"/>
        <end position="307"/>
    </location>
    <ligand>
        <name>substrate</name>
    </ligand>
</feature>
<dbReference type="GO" id="GO:0006189">
    <property type="term" value="P:'de novo' IMP biosynthetic process"/>
    <property type="evidence" value="ECO:0007669"/>
    <property type="project" value="UniProtKB-UniRule"/>
</dbReference>
<evidence type="ECO:0000256" key="3">
    <source>
        <dbReference type="ARBA" id="ARBA00022723"/>
    </source>
</evidence>
<keyword evidence="6 8" id="KW-0067">ATP-binding</keyword>
<feature type="active site" evidence="8">
    <location>
        <position position="42"/>
    </location>
</feature>
<comment type="subunit">
    <text evidence="8">Monomer. Part of the FGAM synthase complex composed of 1 PurL, 1 PurQ and 2 PurS subunits.</text>
</comment>
<dbReference type="PANTHER" id="PTHR43555:SF1">
    <property type="entry name" value="PHOSPHORIBOSYLFORMYLGLYCINAMIDINE SYNTHASE SUBUNIT PURL"/>
    <property type="match status" value="1"/>
</dbReference>
<dbReference type="InterPro" id="IPR010918">
    <property type="entry name" value="PurM-like_C_dom"/>
</dbReference>
<dbReference type="PIRSF" id="PIRSF001587">
    <property type="entry name" value="FGAM_synthase_II"/>
    <property type="match status" value="1"/>
</dbReference>
<accession>A0A7C5Z8G6</accession>
<feature type="domain" description="Phosphoribosylformylglycinamidine synthase linker" evidence="11">
    <location>
        <begin position="3"/>
        <end position="46"/>
    </location>
</feature>
<feature type="binding site" evidence="8">
    <location>
        <position position="233"/>
    </location>
    <ligand>
        <name>substrate</name>
    </ligand>
</feature>
<feature type="domain" description="PurM-like C-terminal" evidence="10">
    <location>
        <begin position="564"/>
        <end position="697"/>
    </location>
</feature>
<feature type="binding site" evidence="8">
    <location>
        <position position="84"/>
    </location>
    <ligand>
        <name>ATP</name>
        <dbReference type="ChEBI" id="CHEBI:30616"/>
    </ligand>
</feature>
<feature type="binding site" evidence="8">
    <location>
        <position position="526"/>
    </location>
    <ligand>
        <name>Mg(2+)</name>
        <dbReference type="ChEBI" id="CHEBI:18420"/>
        <label>1</label>
    </ligand>
</feature>
<evidence type="ECO:0000313" key="12">
    <source>
        <dbReference type="EMBL" id="HHS01800.1"/>
    </source>
</evidence>
<evidence type="ECO:0000256" key="5">
    <source>
        <dbReference type="ARBA" id="ARBA00022755"/>
    </source>
</evidence>
<feature type="binding site" evidence="8">
    <location>
        <position position="109"/>
    </location>
    <ligand>
        <name>substrate</name>
    </ligand>
</feature>
<dbReference type="UniPathway" id="UPA00074">
    <property type="reaction ID" value="UER00128"/>
</dbReference>
<feature type="domain" description="PurM-like C-terminal" evidence="10">
    <location>
        <begin position="195"/>
        <end position="347"/>
    </location>
</feature>
<dbReference type="PANTHER" id="PTHR43555">
    <property type="entry name" value="PHOSPHORIBOSYLFORMYLGLYCINAMIDINE SYNTHASE SUBUNIT PURL"/>
    <property type="match status" value="1"/>
</dbReference>
<comment type="caution">
    <text evidence="12">The sequence shown here is derived from an EMBL/GenBank/DDBJ whole genome shotgun (WGS) entry which is preliminary data.</text>
</comment>
<dbReference type="SUPFAM" id="SSF56042">
    <property type="entry name" value="PurM C-terminal domain-like"/>
    <property type="match status" value="2"/>
</dbReference>
<evidence type="ECO:0000259" key="10">
    <source>
        <dbReference type="Pfam" id="PF02769"/>
    </source>
</evidence>
<dbReference type="Gene3D" id="3.90.650.10">
    <property type="entry name" value="PurM-like C-terminal domain"/>
    <property type="match status" value="2"/>
</dbReference>
<dbReference type="InterPro" id="IPR036676">
    <property type="entry name" value="PurM-like_C_sf"/>
</dbReference>
<dbReference type="Pfam" id="PF02769">
    <property type="entry name" value="AIRS_C"/>
    <property type="match status" value="2"/>
</dbReference>
<dbReference type="EC" id="6.3.5.3" evidence="8"/>
<reference evidence="12" key="1">
    <citation type="journal article" date="2020" name="mSystems">
        <title>Genome- and Community-Level Interaction Insights into Carbon Utilization and Element Cycling Functions of Hydrothermarchaeota in Hydrothermal Sediment.</title>
        <authorList>
            <person name="Zhou Z."/>
            <person name="Liu Y."/>
            <person name="Xu W."/>
            <person name="Pan J."/>
            <person name="Luo Z.H."/>
            <person name="Li M."/>
        </authorList>
    </citation>
    <scope>NUCLEOTIDE SEQUENCE [LARGE SCALE GENOMIC DNA]</scope>
    <source>
        <strain evidence="12">SpSt-102</strain>
    </source>
</reference>
<feature type="active site" description="Proton acceptor" evidence="8">
    <location>
        <position position="88"/>
    </location>
</feature>
<comment type="function">
    <text evidence="8">Part of the phosphoribosylformylglycinamidine synthase complex involved in the purines biosynthetic pathway. Catalyzes the ATP-dependent conversion of formylglycinamide ribonucleotide (FGAR) and glutamine to yield formylglycinamidine ribonucleotide (FGAM) and glutamate. The FGAM synthase complex is composed of three subunits. PurQ produces an ammonia molecule by converting glutamine to glutamate. PurL transfers the ammonia molecule to FGAR to form FGAM in an ATP-dependent manner. PurS interacts with PurQ and PurL and is thought to assist in the transfer of the ammonia molecule from PurQ to PurL.</text>
</comment>
<feature type="binding site" evidence="8">
    <location>
        <position position="110"/>
    </location>
    <ligand>
        <name>Mg(2+)</name>
        <dbReference type="ChEBI" id="CHEBI:18420"/>
        <label>2</label>
    </ligand>
</feature>
<protein>
    <recommendedName>
        <fullName evidence="8">Phosphoribosylformylglycinamidine synthase subunit PurL</fullName>
        <shortName evidence="8">FGAM synthase</shortName>
        <ecNumber evidence="8">6.3.5.3</ecNumber>
    </recommendedName>
    <alternativeName>
        <fullName evidence="8">Formylglycinamide ribonucleotide amidotransferase subunit II</fullName>
        <shortName evidence="8">FGAR amidotransferase II</shortName>
        <shortName evidence="8">FGAR-AT II</shortName>
    </alternativeName>
    <alternativeName>
        <fullName evidence="8">Glutamine amidotransferase PurL</fullName>
    </alternativeName>
    <alternativeName>
        <fullName evidence="8">Phosphoribosylformylglycinamidine synthase subunit II</fullName>
    </alternativeName>
</protein>
<feature type="binding site" evidence="8">
    <location>
        <position position="525"/>
    </location>
    <ligand>
        <name>ATP</name>
        <dbReference type="ChEBI" id="CHEBI:30616"/>
    </ligand>
</feature>
<dbReference type="Pfam" id="PF18072">
    <property type="entry name" value="FGAR-AT_linker"/>
    <property type="match status" value="1"/>
</dbReference>
<evidence type="ECO:0000259" key="11">
    <source>
        <dbReference type="Pfam" id="PF18072"/>
    </source>
</evidence>
<proteinExistence type="inferred from homology"/>
<keyword evidence="7 8" id="KW-0460">Magnesium</keyword>
<dbReference type="AlphaFoldDB" id="A0A7C5Z8G6"/>
<feature type="binding site" evidence="8">
    <location>
        <position position="488"/>
    </location>
    <ligand>
        <name>ATP</name>
        <dbReference type="ChEBI" id="CHEBI:30616"/>
    </ligand>
</feature>
<dbReference type="Pfam" id="PF00586">
    <property type="entry name" value="AIRS"/>
    <property type="match status" value="2"/>
</dbReference>
<feature type="binding site" evidence="8">
    <location>
        <position position="45"/>
    </location>
    <ligand>
        <name>ATP</name>
        <dbReference type="ChEBI" id="CHEBI:30616"/>
    </ligand>
</feature>
<feature type="binding site" evidence="8">
    <location>
        <position position="86"/>
    </location>
    <ligand>
        <name>Mg(2+)</name>
        <dbReference type="ChEBI" id="CHEBI:18420"/>
        <label>1</label>
    </ligand>
</feature>
<keyword evidence="5 8" id="KW-0658">Purine biosynthesis</keyword>
<evidence type="ECO:0000256" key="7">
    <source>
        <dbReference type="ARBA" id="ARBA00022842"/>
    </source>
</evidence>
<keyword evidence="4 8" id="KW-0547">Nucleotide-binding</keyword>
<name>A0A7C5Z8G6_9FIRM</name>
<comment type="similarity">
    <text evidence="8">Belongs to the FGAMS family.</text>
</comment>
<comment type="catalytic activity">
    <reaction evidence="8">
        <text>N(2)-formyl-N(1)-(5-phospho-beta-D-ribosyl)glycinamide + L-glutamine + ATP + H2O = 2-formamido-N(1)-(5-O-phospho-beta-D-ribosyl)acetamidine + L-glutamate + ADP + phosphate + H(+)</text>
        <dbReference type="Rhea" id="RHEA:17129"/>
        <dbReference type="ChEBI" id="CHEBI:15377"/>
        <dbReference type="ChEBI" id="CHEBI:15378"/>
        <dbReference type="ChEBI" id="CHEBI:29985"/>
        <dbReference type="ChEBI" id="CHEBI:30616"/>
        <dbReference type="ChEBI" id="CHEBI:43474"/>
        <dbReference type="ChEBI" id="CHEBI:58359"/>
        <dbReference type="ChEBI" id="CHEBI:147286"/>
        <dbReference type="ChEBI" id="CHEBI:147287"/>
        <dbReference type="ChEBI" id="CHEBI:456216"/>
        <dbReference type="EC" id="6.3.5.3"/>
    </reaction>
</comment>
<dbReference type="NCBIfam" id="NF002290">
    <property type="entry name" value="PRK01213.1"/>
    <property type="match status" value="1"/>
</dbReference>
<dbReference type="CDD" id="cd02203">
    <property type="entry name" value="PurL_repeat1"/>
    <property type="match status" value="1"/>
</dbReference>
<dbReference type="FunFam" id="3.30.1330.10:FF:000004">
    <property type="entry name" value="Phosphoribosylformylglycinamidine synthase subunit PurL"/>
    <property type="match status" value="1"/>
</dbReference>
<comment type="pathway">
    <text evidence="8">Purine metabolism; IMP biosynthesis via de novo pathway; 5-amino-1-(5-phospho-D-ribosyl)imidazole from N(2)-formyl-N(1)-(5-phospho-D-ribosyl)glycinamide: step 1/2.</text>
</comment>
<evidence type="ECO:0000259" key="9">
    <source>
        <dbReference type="Pfam" id="PF00586"/>
    </source>
</evidence>
<organism evidence="12">
    <name type="scientific">Caldicellulosiruptor owensensis</name>
    <dbReference type="NCBI Taxonomy" id="55205"/>
    <lineage>
        <taxon>Bacteria</taxon>
        <taxon>Bacillati</taxon>
        <taxon>Bacillota</taxon>
        <taxon>Bacillota incertae sedis</taxon>
        <taxon>Caldicellulosiruptorales</taxon>
        <taxon>Caldicellulosiruptoraceae</taxon>
        <taxon>Caldicellulosiruptor</taxon>
    </lineage>
</organism>
<dbReference type="GO" id="GO:0004642">
    <property type="term" value="F:phosphoribosylformylglycinamidine synthase activity"/>
    <property type="evidence" value="ECO:0007669"/>
    <property type="project" value="UniProtKB-UniRule"/>
</dbReference>
<dbReference type="InterPro" id="IPR010074">
    <property type="entry name" value="PRibForGlyAmidine_synth_PurL"/>
</dbReference>
<feature type="binding site" evidence="8">
    <location>
        <position position="261"/>
    </location>
    <ligand>
        <name>Mg(2+)</name>
        <dbReference type="ChEBI" id="CHEBI:18420"/>
        <label>2</label>
    </ligand>
</feature>
<feature type="domain" description="PurM-like N-terminal" evidence="9">
    <location>
        <begin position="431"/>
        <end position="550"/>
    </location>
</feature>
<feature type="binding site" evidence="8">
    <location>
        <position position="528"/>
    </location>
    <ligand>
        <name>substrate</name>
    </ligand>
</feature>
<gene>
    <name evidence="8 12" type="primary">purL</name>
    <name evidence="12" type="ORF">ENL71_04625</name>
</gene>
<dbReference type="SUPFAM" id="SSF55326">
    <property type="entry name" value="PurM N-terminal domain-like"/>
    <property type="match status" value="2"/>
</dbReference>
<evidence type="ECO:0000256" key="6">
    <source>
        <dbReference type="ARBA" id="ARBA00022840"/>
    </source>
</evidence>
<sequence>MKKHLYEEVGLTYDEYKMIVEILGREPNELELNLFGVMWSEHCGYKNSKAFLKKLPTEGEYILQGPGENAGIVDIGDGYAVCFKVESHNHPSAVEPYEGAATGVGGIIRDIFTMGARPIALLDSLKFGNLNDNKTKYLFEGVVSGIAGYGNCVGIPTVGGETTFDPVYKNNILVNVMCVGIMKKDKIFKGVAQGVGNSVFYVGHTTGRDGMGGATFASTDLTAESEEKRSAVQVGDPFMEKLLLEACLELFQTDAVVGIQDMGAAGLTSSTCETAARAGTGIEIDVALVPKREEGMNPIEIMLSESQERMLVIVKKEREEEVYKIFEKWGLHAVKIGRVTDDGMLRVLENGKVLAEVPAKALAHAPAYIREIKEPAIIKEAEKFDIYSIPQPNDLNEVICKMISNPNLASKEYIYRQYDHMVRTDTVIRPGHDASLLRIKGTKKGIAVTIDSNGRYCYLNPYEGVQLVLAESYRNIVAVGAKPLAITDGLNFGNPHYPEIYYQFIKTIEGMKVACEYFETPVTGGNVSFYNQSEEGAIYPTPVIGMIGRIDDIEKAVDISFKNKGDLIAVVGKTLDDIGASEYLSFYHGIVSGRVPKLDLELHKKVCDRVLECINRGLFNSVHDISDGGFAIALVESAIRGSKGAQLQIKTELREDFYLFSETPGRFVVTFKEDNLKEIRNILEDIEFTVVGKVTNEFIINGKINDKDLHLDLKEVERIYQEAIPCALKS</sequence>
<dbReference type="CDD" id="cd02204">
    <property type="entry name" value="PurL_repeat2"/>
    <property type="match status" value="1"/>
</dbReference>
<keyword evidence="1 8" id="KW-0963">Cytoplasm</keyword>
<evidence type="ECO:0000256" key="4">
    <source>
        <dbReference type="ARBA" id="ARBA00022741"/>
    </source>
</evidence>
<keyword evidence="2 8" id="KW-0436">Ligase</keyword>
<dbReference type="Gene3D" id="3.30.1330.10">
    <property type="entry name" value="PurM-like, N-terminal domain"/>
    <property type="match status" value="2"/>
</dbReference>
<dbReference type="InterPro" id="IPR016188">
    <property type="entry name" value="PurM-like_N"/>
</dbReference>
<comment type="caution">
    <text evidence="8">Lacks conserved residue(s) required for the propagation of feature annotation.</text>
</comment>
<dbReference type="GO" id="GO:0000287">
    <property type="term" value="F:magnesium ion binding"/>
    <property type="evidence" value="ECO:0007669"/>
    <property type="project" value="UniProtKB-UniRule"/>
</dbReference>
<evidence type="ECO:0000256" key="8">
    <source>
        <dbReference type="HAMAP-Rule" id="MF_00420"/>
    </source>
</evidence>
<dbReference type="InterPro" id="IPR036921">
    <property type="entry name" value="PurM-like_N_sf"/>
</dbReference>
<dbReference type="EMBL" id="DRUZ01000060">
    <property type="protein sequence ID" value="HHS01800.1"/>
    <property type="molecule type" value="Genomic_DNA"/>
</dbReference>
<dbReference type="NCBIfam" id="TIGR01736">
    <property type="entry name" value="FGAM_synth_II"/>
    <property type="match status" value="1"/>
</dbReference>
<feature type="binding site" evidence="8">
    <location>
        <begin position="87"/>
        <end position="90"/>
    </location>
    <ligand>
        <name>substrate</name>
    </ligand>
</feature>
<keyword evidence="3 8" id="KW-0479">Metal-binding</keyword>
<comment type="subcellular location">
    <subcellularLocation>
        <location evidence="8">Cytoplasm</location>
    </subcellularLocation>
</comment>
<dbReference type="InterPro" id="IPR041609">
    <property type="entry name" value="PurL_linker"/>
</dbReference>
<dbReference type="HAMAP" id="MF_00420">
    <property type="entry name" value="PurL_2"/>
    <property type="match status" value="1"/>
</dbReference>